<evidence type="ECO:0000313" key="5">
    <source>
        <dbReference type="Proteomes" id="UP000621799"/>
    </source>
</evidence>
<sequence length="180" mass="19620">MNIAHLLIDYGADVNIDPDLDMTPLMLAVHLNNLQLVKKLIDRGADVNAAGKESNSPLSIAASEGYKKIYDYLLPLVNPNYINEFLEEGVWCAITGNQSLIGIEFLASVNANLNCGYFNGDTPLIKTIIGKRFSLAKKLIEVGADVNFKTREGLTALSLAKAENHDEIVQALLNVGAIYE</sequence>
<dbReference type="InterPro" id="IPR002110">
    <property type="entry name" value="Ankyrin_rpt"/>
</dbReference>
<dbReference type="EMBL" id="JADEXN010000227">
    <property type="protein sequence ID" value="MBE9041657.1"/>
    <property type="molecule type" value="Genomic_DNA"/>
</dbReference>
<name>A0A928VZF0_9CYAN</name>
<gene>
    <name evidence="4" type="ORF">IQ235_12785</name>
</gene>
<dbReference type="AlphaFoldDB" id="A0A928VZF0"/>
<keyword evidence="1" id="KW-0677">Repeat</keyword>
<feature type="repeat" description="ANK" evidence="3">
    <location>
        <begin position="20"/>
        <end position="52"/>
    </location>
</feature>
<feature type="repeat" description="ANK" evidence="3">
    <location>
        <begin position="119"/>
        <end position="151"/>
    </location>
</feature>
<comment type="caution">
    <text evidence="4">The sequence shown here is derived from an EMBL/GenBank/DDBJ whole genome shotgun (WGS) entry which is preliminary data.</text>
</comment>
<dbReference type="PROSITE" id="PS50088">
    <property type="entry name" value="ANK_REPEAT"/>
    <property type="match status" value="3"/>
</dbReference>
<proteinExistence type="predicted"/>
<dbReference type="SUPFAM" id="SSF48403">
    <property type="entry name" value="Ankyrin repeat"/>
    <property type="match status" value="1"/>
</dbReference>
<evidence type="ECO:0000313" key="4">
    <source>
        <dbReference type="EMBL" id="MBE9041657.1"/>
    </source>
</evidence>
<dbReference type="InterPro" id="IPR036770">
    <property type="entry name" value="Ankyrin_rpt-contain_sf"/>
</dbReference>
<evidence type="ECO:0000256" key="2">
    <source>
        <dbReference type="ARBA" id="ARBA00023043"/>
    </source>
</evidence>
<dbReference type="Pfam" id="PF12796">
    <property type="entry name" value="Ank_2"/>
    <property type="match status" value="2"/>
</dbReference>
<accession>A0A928VZF0</accession>
<feature type="repeat" description="ANK" evidence="3">
    <location>
        <begin position="152"/>
        <end position="180"/>
    </location>
</feature>
<keyword evidence="2 3" id="KW-0040">ANK repeat</keyword>
<organism evidence="4 5">
    <name type="scientific">Zarconia navalis LEGE 11467</name>
    <dbReference type="NCBI Taxonomy" id="1828826"/>
    <lineage>
        <taxon>Bacteria</taxon>
        <taxon>Bacillati</taxon>
        <taxon>Cyanobacteriota</taxon>
        <taxon>Cyanophyceae</taxon>
        <taxon>Oscillatoriophycideae</taxon>
        <taxon>Oscillatoriales</taxon>
        <taxon>Oscillatoriales incertae sedis</taxon>
        <taxon>Zarconia</taxon>
        <taxon>Zarconia navalis</taxon>
    </lineage>
</organism>
<evidence type="ECO:0000256" key="3">
    <source>
        <dbReference type="PROSITE-ProRule" id="PRU00023"/>
    </source>
</evidence>
<dbReference type="PANTHER" id="PTHR24126">
    <property type="entry name" value="ANKYRIN REPEAT, PH AND SEC7 DOMAIN CONTAINING PROTEIN SECG-RELATED"/>
    <property type="match status" value="1"/>
</dbReference>
<protein>
    <submittedName>
        <fullName evidence="4">Ankyrin repeat domain-containing protein</fullName>
    </submittedName>
</protein>
<dbReference type="PANTHER" id="PTHR24126:SF14">
    <property type="entry name" value="ANK_REP_REGION DOMAIN-CONTAINING PROTEIN"/>
    <property type="match status" value="1"/>
</dbReference>
<dbReference type="SMART" id="SM00248">
    <property type="entry name" value="ANK"/>
    <property type="match status" value="4"/>
</dbReference>
<reference evidence="4" key="1">
    <citation type="submission" date="2020-10" db="EMBL/GenBank/DDBJ databases">
        <authorList>
            <person name="Castelo-Branco R."/>
            <person name="Eusebio N."/>
            <person name="Adriana R."/>
            <person name="Vieira A."/>
            <person name="Brugerolle De Fraissinette N."/>
            <person name="Rezende De Castro R."/>
            <person name="Schneider M.P."/>
            <person name="Vasconcelos V."/>
            <person name="Leao P.N."/>
        </authorList>
    </citation>
    <scope>NUCLEOTIDE SEQUENCE</scope>
    <source>
        <strain evidence="4">LEGE 11467</strain>
    </source>
</reference>
<keyword evidence="5" id="KW-1185">Reference proteome</keyword>
<evidence type="ECO:0000256" key="1">
    <source>
        <dbReference type="ARBA" id="ARBA00022737"/>
    </source>
</evidence>
<dbReference type="PROSITE" id="PS50297">
    <property type="entry name" value="ANK_REP_REGION"/>
    <property type="match status" value="2"/>
</dbReference>
<dbReference type="Gene3D" id="1.25.40.20">
    <property type="entry name" value="Ankyrin repeat-containing domain"/>
    <property type="match status" value="2"/>
</dbReference>
<dbReference type="Proteomes" id="UP000621799">
    <property type="component" value="Unassembled WGS sequence"/>
</dbReference>